<dbReference type="EMBL" id="VRZA01000001">
    <property type="protein sequence ID" value="TXS96730.1"/>
    <property type="molecule type" value="Genomic_DNA"/>
</dbReference>
<name>A0A5C9AAQ3_9GAMM</name>
<dbReference type="Proteomes" id="UP000321039">
    <property type="component" value="Unassembled WGS sequence"/>
</dbReference>
<dbReference type="Gene3D" id="3.40.50.1820">
    <property type="entry name" value="alpha/beta hydrolase"/>
    <property type="match status" value="1"/>
</dbReference>
<keyword evidence="2" id="KW-1185">Reference proteome</keyword>
<evidence type="ECO:0000313" key="2">
    <source>
        <dbReference type="Proteomes" id="UP000321039"/>
    </source>
</evidence>
<proteinExistence type="predicted"/>
<reference evidence="1 2" key="1">
    <citation type="submission" date="2019-08" db="EMBL/GenBank/DDBJ databases">
        <title>Parahaliea maris sp. nov., isolated from the surface seawater.</title>
        <authorList>
            <person name="Liu Y."/>
        </authorList>
    </citation>
    <scope>NUCLEOTIDE SEQUENCE [LARGE SCALE GENOMIC DNA]</scope>
    <source>
        <strain evidence="1 2">HSLHS9</strain>
    </source>
</reference>
<accession>A0A5C9AAQ3</accession>
<organism evidence="1 2">
    <name type="scientific">Parahaliea maris</name>
    <dbReference type="NCBI Taxonomy" id="2716870"/>
    <lineage>
        <taxon>Bacteria</taxon>
        <taxon>Pseudomonadati</taxon>
        <taxon>Pseudomonadota</taxon>
        <taxon>Gammaproteobacteria</taxon>
        <taxon>Cellvibrionales</taxon>
        <taxon>Halieaceae</taxon>
        <taxon>Parahaliea</taxon>
    </lineage>
</organism>
<dbReference type="AlphaFoldDB" id="A0A5C9AAQ3"/>
<protein>
    <submittedName>
        <fullName evidence="1">Lipase family protein</fullName>
    </submittedName>
</protein>
<dbReference type="SUPFAM" id="SSF53474">
    <property type="entry name" value="alpha/beta-Hydrolases"/>
    <property type="match status" value="1"/>
</dbReference>
<comment type="caution">
    <text evidence="1">The sequence shown here is derived from an EMBL/GenBank/DDBJ whole genome shotgun (WGS) entry which is preliminary data.</text>
</comment>
<gene>
    <name evidence="1" type="ORF">FV139_04495</name>
</gene>
<evidence type="ECO:0000313" key="1">
    <source>
        <dbReference type="EMBL" id="TXS96730.1"/>
    </source>
</evidence>
<sequence>MPANCTPTLWTSGRYSETVINSMADALAKQLDANPSIREIVLIGYSGGGNLAVLLAPRLAGSVPVSVVTIAANLDTVAWSAHHRVLPLQDSLNPAEQQASGLQEMHFQGAEDTVVPPATSAAYFQRHPQARSVTVEAFDHRCCWAQQWPQLLQQALQGAS</sequence>
<dbReference type="InterPro" id="IPR029058">
    <property type="entry name" value="AB_hydrolase_fold"/>
</dbReference>